<dbReference type="InterPro" id="IPR036278">
    <property type="entry name" value="Sialidase_sf"/>
</dbReference>
<dbReference type="PANTHER" id="PTHR38792">
    <property type="entry name" value="BNR/ASP-BOX REPEAT DOMAIN PROTEIN (AFU_ORTHOLOGUE AFUA_7G06430)-RELATED"/>
    <property type="match status" value="1"/>
</dbReference>
<dbReference type="Pfam" id="PF13088">
    <property type="entry name" value="BNR_2"/>
    <property type="match status" value="1"/>
</dbReference>
<feature type="domain" description="Sialidase" evidence="2">
    <location>
        <begin position="69"/>
        <end position="267"/>
    </location>
</feature>
<dbReference type="AlphaFoldDB" id="A0AAX6MDE2"/>
<evidence type="ECO:0000259" key="2">
    <source>
        <dbReference type="Pfam" id="PF13088"/>
    </source>
</evidence>
<evidence type="ECO:0000256" key="1">
    <source>
        <dbReference type="SAM" id="SignalP"/>
    </source>
</evidence>
<gene>
    <name evidence="3" type="ORF">Daesc_007183</name>
</gene>
<reference evidence="3 4" key="1">
    <citation type="journal article" date="2024" name="Front Chem Biol">
        <title>Unveiling the potential of Daldinia eschscholtzii MFLUCC 19-0629 through bioactivity and bioinformatics studies for enhanced sustainable agriculture production.</title>
        <authorList>
            <person name="Brooks S."/>
            <person name="Weaver J.A."/>
            <person name="Klomchit A."/>
            <person name="Alharthi S.A."/>
            <person name="Onlamun T."/>
            <person name="Nurani R."/>
            <person name="Vong T.K."/>
            <person name="Alberti F."/>
            <person name="Greco C."/>
        </authorList>
    </citation>
    <scope>NUCLEOTIDE SEQUENCE [LARGE SCALE GENOMIC DNA]</scope>
    <source>
        <strain evidence="3">MFLUCC 19-0629</strain>
    </source>
</reference>
<protein>
    <recommendedName>
        <fullName evidence="2">Sialidase domain-containing protein</fullName>
    </recommendedName>
</protein>
<dbReference type="EMBL" id="JBANMG010000007">
    <property type="protein sequence ID" value="KAK6950659.1"/>
    <property type="molecule type" value="Genomic_DNA"/>
</dbReference>
<proteinExistence type="predicted"/>
<dbReference type="SUPFAM" id="SSF50939">
    <property type="entry name" value="Sialidases"/>
    <property type="match status" value="1"/>
</dbReference>
<evidence type="ECO:0000313" key="4">
    <source>
        <dbReference type="Proteomes" id="UP001369815"/>
    </source>
</evidence>
<dbReference type="CDD" id="cd15482">
    <property type="entry name" value="Sialidase_non-viral"/>
    <property type="match status" value="1"/>
</dbReference>
<dbReference type="Proteomes" id="UP001369815">
    <property type="component" value="Unassembled WGS sequence"/>
</dbReference>
<keyword evidence="1" id="KW-0732">Signal</keyword>
<keyword evidence="4" id="KW-1185">Reference proteome</keyword>
<evidence type="ECO:0000313" key="3">
    <source>
        <dbReference type="EMBL" id="KAK6950659.1"/>
    </source>
</evidence>
<feature type="chain" id="PRO_5043993957" description="Sialidase domain-containing protein" evidence="1">
    <location>
        <begin position="20"/>
        <end position="362"/>
    </location>
</feature>
<dbReference type="Gene3D" id="2.120.10.10">
    <property type="match status" value="1"/>
</dbReference>
<dbReference type="InterPro" id="IPR011040">
    <property type="entry name" value="Sialidase"/>
</dbReference>
<sequence>MFVSKILFATLAIVGVASAAPASLAKRLPGRVVKAGEPVVIDKNSEYIRVSFMNDGSLLGGYAARDGTQNVLRVVRSTNGGQSWEHLGEVFRGEIATHDINNAMPLQLPNGRILYAYRNHDRTGADWHYTYFRISVSYSDDGGKTFKYLSTVEEHVPSGVNGLWEPFLRIARDGSLQCYYSAENNAGDQDNFMKYSTDGGATWSHWIAVSGGDKNSRDGMVGVAPIDNNGNLIAVFENTETGVFSVNYVLSHDDGRSWGERGRLYTARNGKLAGAPQVYNVWGTLVASFMTNEDVEGTSGYDGAQMKVITSVDGGKTWSGSVVTGEAASHWPGIFNRDPTHFLALYSKDGLGAVSQLYELKD</sequence>
<accession>A0AAX6MDE2</accession>
<comment type="caution">
    <text evidence="3">The sequence shown here is derived from an EMBL/GenBank/DDBJ whole genome shotgun (WGS) entry which is preliminary data.</text>
</comment>
<dbReference type="PANTHER" id="PTHR38792:SF3">
    <property type="entry name" value="BNR_ASP-BOX REPEAT DOMAIN PROTEIN (AFU_ORTHOLOGUE AFUA_7G06430)-RELATED"/>
    <property type="match status" value="1"/>
</dbReference>
<feature type="signal peptide" evidence="1">
    <location>
        <begin position="1"/>
        <end position="19"/>
    </location>
</feature>
<organism evidence="3 4">
    <name type="scientific">Daldinia eschscholtzii</name>
    <dbReference type="NCBI Taxonomy" id="292717"/>
    <lineage>
        <taxon>Eukaryota</taxon>
        <taxon>Fungi</taxon>
        <taxon>Dikarya</taxon>
        <taxon>Ascomycota</taxon>
        <taxon>Pezizomycotina</taxon>
        <taxon>Sordariomycetes</taxon>
        <taxon>Xylariomycetidae</taxon>
        <taxon>Xylariales</taxon>
        <taxon>Hypoxylaceae</taxon>
        <taxon>Daldinia</taxon>
    </lineage>
</organism>
<name>A0AAX6MDE2_9PEZI</name>